<organism evidence="2 3">
    <name type="scientific">Zizania palustris</name>
    <name type="common">Northern wild rice</name>
    <dbReference type="NCBI Taxonomy" id="103762"/>
    <lineage>
        <taxon>Eukaryota</taxon>
        <taxon>Viridiplantae</taxon>
        <taxon>Streptophyta</taxon>
        <taxon>Embryophyta</taxon>
        <taxon>Tracheophyta</taxon>
        <taxon>Spermatophyta</taxon>
        <taxon>Magnoliopsida</taxon>
        <taxon>Liliopsida</taxon>
        <taxon>Poales</taxon>
        <taxon>Poaceae</taxon>
        <taxon>BOP clade</taxon>
        <taxon>Oryzoideae</taxon>
        <taxon>Oryzeae</taxon>
        <taxon>Zizaniinae</taxon>
        <taxon>Zizania</taxon>
    </lineage>
</organism>
<name>A0A8J5WE22_ZIZPA</name>
<feature type="region of interest" description="Disordered" evidence="1">
    <location>
        <begin position="1"/>
        <end position="29"/>
    </location>
</feature>
<comment type="caution">
    <text evidence="2">The sequence shown here is derived from an EMBL/GenBank/DDBJ whole genome shotgun (WGS) entry which is preliminary data.</text>
</comment>
<dbReference type="AlphaFoldDB" id="A0A8J5WE22"/>
<protein>
    <submittedName>
        <fullName evidence="2">Uncharacterized protein</fullName>
    </submittedName>
</protein>
<accession>A0A8J5WE22</accession>
<evidence type="ECO:0000256" key="1">
    <source>
        <dbReference type="SAM" id="MobiDB-lite"/>
    </source>
</evidence>
<keyword evidence="3" id="KW-1185">Reference proteome</keyword>
<proteinExistence type="predicted"/>
<evidence type="ECO:0000313" key="3">
    <source>
        <dbReference type="Proteomes" id="UP000729402"/>
    </source>
</evidence>
<dbReference type="EMBL" id="JAAALK010000081">
    <property type="protein sequence ID" value="KAG8089453.1"/>
    <property type="molecule type" value="Genomic_DNA"/>
</dbReference>
<sequence length="79" mass="8390">MERRTFRWPAPHSGWPYPAGPPRGPRLRTSPMLMARPAPPRAPALATALPVPQRAPALAGRSARACPASRPACACPACL</sequence>
<gene>
    <name evidence="2" type="ORF">GUJ93_ZPchr0011g28290</name>
</gene>
<dbReference type="Proteomes" id="UP000729402">
    <property type="component" value="Unassembled WGS sequence"/>
</dbReference>
<reference evidence="2" key="2">
    <citation type="submission" date="2021-02" db="EMBL/GenBank/DDBJ databases">
        <authorList>
            <person name="Kimball J.A."/>
            <person name="Haas M.W."/>
            <person name="Macchietto M."/>
            <person name="Kono T."/>
            <person name="Duquette J."/>
            <person name="Shao M."/>
        </authorList>
    </citation>
    <scope>NUCLEOTIDE SEQUENCE</scope>
    <source>
        <tissue evidence="2">Fresh leaf tissue</tissue>
    </source>
</reference>
<reference evidence="2" key="1">
    <citation type="journal article" date="2021" name="bioRxiv">
        <title>Whole Genome Assembly and Annotation of Northern Wild Rice, Zizania palustris L., Supports a Whole Genome Duplication in the Zizania Genus.</title>
        <authorList>
            <person name="Haas M."/>
            <person name="Kono T."/>
            <person name="Macchietto M."/>
            <person name="Millas R."/>
            <person name="McGilp L."/>
            <person name="Shao M."/>
            <person name="Duquette J."/>
            <person name="Hirsch C.N."/>
            <person name="Kimball J."/>
        </authorList>
    </citation>
    <scope>NUCLEOTIDE SEQUENCE</scope>
    <source>
        <tissue evidence="2">Fresh leaf tissue</tissue>
    </source>
</reference>
<evidence type="ECO:0000313" key="2">
    <source>
        <dbReference type="EMBL" id="KAG8089453.1"/>
    </source>
</evidence>